<protein>
    <submittedName>
        <fullName evidence="1">Steroidogenic factor 1</fullName>
    </submittedName>
</protein>
<dbReference type="Proteomes" id="UP000297703">
    <property type="component" value="Unassembled WGS sequence"/>
</dbReference>
<accession>A0A4D9EGI9</accession>
<comment type="caution">
    <text evidence="1">The sequence shown here is derived from an EMBL/GenBank/DDBJ whole genome shotgun (WGS) entry which is preliminary data.</text>
</comment>
<name>A0A4D9EGI9_9SAUR</name>
<dbReference type="InterPro" id="IPR027812">
    <property type="entry name" value="DUF4653"/>
</dbReference>
<sequence length="264" mass="29482">MAEKVGLMSGDEEEMQNNDEKYPFQACYTLTTADCCSANDLLSSPNEERERLSISSSKAIECKKTLIEQQFITHNKAQNIAPGFTEYHSTDANISLAGSSYPEAICTLKPVAISSPCPESLHCDCNKYSEELQPAGAAKESEAPQNIASLLVSGLSCCHTWSSSTALTWNNTKEDMAPCSVGQTTWMKTMKVKEIIEKRKLEEKERYQLQVAMYRRLLLLRSIRSLHKQLEQQQARLQECYGTLINTKKEVLKHICSTSASPSP</sequence>
<dbReference type="OrthoDB" id="9215115at2759"/>
<keyword evidence="2" id="KW-1185">Reference proteome</keyword>
<proteinExistence type="predicted"/>
<reference evidence="1 2" key="1">
    <citation type="submission" date="2019-04" db="EMBL/GenBank/DDBJ databases">
        <title>Draft genome of the big-headed turtle Platysternon megacephalum.</title>
        <authorList>
            <person name="Gong S."/>
        </authorList>
    </citation>
    <scope>NUCLEOTIDE SEQUENCE [LARGE SCALE GENOMIC DNA]</scope>
    <source>
        <strain evidence="1">DO16091913</strain>
        <tissue evidence="1">Muscle</tissue>
    </source>
</reference>
<dbReference type="Pfam" id="PF15546">
    <property type="entry name" value="DUF4653"/>
    <property type="match status" value="1"/>
</dbReference>
<dbReference type="PANTHER" id="PTHR35673">
    <property type="entry name" value="UPF0500 PROTEIN C1ORF216"/>
    <property type="match status" value="1"/>
</dbReference>
<evidence type="ECO:0000313" key="1">
    <source>
        <dbReference type="EMBL" id="TFK09166.1"/>
    </source>
</evidence>
<evidence type="ECO:0000313" key="2">
    <source>
        <dbReference type="Proteomes" id="UP000297703"/>
    </source>
</evidence>
<gene>
    <name evidence="1" type="ORF">DR999_PMT07889</name>
</gene>
<dbReference type="EMBL" id="QXTE01000057">
    <property type="protein sequence ID" value="TFK09166.1"/>
    <property type="molecule type" value="Genomic_DNA"/>
</dbReference>
<dbReference type="AlphaFoldDB" id="A0A4D9EGI9"/>
<reference evidence="1 2" key="2">
    <citation type="submission" date="2019-04" db="EMBL/GenBank/DDBJ databases">
        <title>The genome sequence of big-headed turtle.</title>
        <authorList>
            <person name="Gong S."/>
        </authorList>
    </citation>
    <scope>NUCLEOTIDE SEQUENCE [LARGE SCALE GENOMIC DNA]</scope>
    <source>
        <strain evidence="1">DO16091913</strain>
        <tissue evidence="1">Muscle</tissue>
    </source>
</reference>
<dbReference type="PANTHER" id="PTHR35673:SF1">
    <property type="entry name" value="UPF0500 PROTEIN C1ORF216"/>
    <property type="match status" value="1"/>
</dbReference>
<organism evidence="1 2">
    <name type="scientific">Platysternon megacephalum</name>
    <name type="common">big-headed turtle</name>
    <dbReference type="NCBI Taxonomy" id="55544"/>
    <lineage>
        <taxon>Eukaryota</taxon>
        <taxon>Metazoa</taxon>
        <taxon>Chordata</taxon>
        <taxon>Craniata</taxon>
        <taxon>Vertebrata</taxon>
        <taxon>Euteleostomi</taxon>
        <taxon>Archelosauria</taxon>
        <taxon>Testudinata</taxon>
        <taxon>Testudines</taxon>
        <taxon>Cryptodira</taxon>
        <taxon>Durocryptodira</taxon>
        <taxon>Testudinoidea</taxon>
        <taxon>Platysternidae</taxon>
        <taxon>Platysternon</taxon>
    </lineage>
</organism>